<name>A0A174VFK8_BACUN</name>
<sequence length="1332" mass="153517">MAELDRTFTEELFTEVLESTPCIIVYSQQAFECSKNYLKSTTQTAKEIFESILGVHQCKIIYKGKNKKDFRKYQFIIEELKLSIYVTPRQNLTEFSLSYISDEEFVVPTDSSEYKSMNLKFMAEEYINHNLMDFLDRNDLMTSYREIKDFCTSLLSLKEPVREINREQSRKMWKAYIDGERALNTDKKELFIVEEVGSIEKEHYNDRTYNTLTLKVKAPTLQERLTSAIKSVQATKYRNPNIDFVTNNKGEISFVGYVDITEEILEELSNVAADNCYKVAEDVKHILSGSLTLKSSENLDDLLESINSNLNDYDPNYSYADGVYTFNNDSQALYLEELIKSDYPETLTTERRTVIVASFKSNQNIASIISEIKEMPGVIDVLDSVSGQLLIKTQGKSYLNFNSQAIQSIRIQSIRIAACRAIFTPTDFRPDVQIEGLSVSGNSYIFTSNDSYSFFNTAYEMHQKVIAAYDNKTFIKKEYDYGCFVIPNKGLLREMQLKFVSNKRIRVKAASGLVEFYPADYNNYIELLSQVRQHCGESLSIQEPEYHPSVAIKLLSDDISYCKKVYKEVAEKITEIAPSFTASFENDETCQVLNYTIEYTELEELASFHDAINSSITLYPSLLTNEYDLNDEGKTILSFEFDHQLNIKFEKNLRNGYINENVNLIKANEYDAINEAIDLAYEEEYQDYDEIKELRNNRTQMLKNALKLGKCIGRKLNSIKFEISSEFIEYMEDRNAQGRVERFIHVGDYLQFPMVGKSSELQRLADSMLRITNPNQFYPHSKTKRIPAPANPRLCDFLFDPRYAGEFDENLEEVKKRITETKIEKFLNDKQLEAVAKAVSAPDIAIIQGPPGTGKTTVIAEIIWQQILKKPDSKILLTSQTNLAVDNALERLQGRRGIRPVRIQNASTEKEIGIEAKRYMLDFMEDWCIKPSAENEDNGTNIWIDSILKGMTDDTKYVSVINQWKRDLTVRDRNTREYFYEAYKSNVNLVAATCSICGSKQLQEIYKYLFGNNENAFDVVIMDEASKATPLEMSVPMVWGKKIIIIGDHKQLPPMMNENNIITSLKKANQKVLAETIESFKESQFEILFRTAFKLKPSIVATLDTQYRMHKKIMDTIGHFYSEELEEGLKCGLADEDMDNEQYNARGSRYHGLTIPGFIEPQTHAIWVNVNTYESQPSGSTSYVNYGELDAIKTVIKALQKADGFQKFMDSQEKPEDKEIGIITFYGAQYGKIKEIYKDGKIDKSLPCRINVVDKFQGMERNIIIISTVRSNKEKHYGFAEDIRRINVGFSRARRLLIVIGNRDFFRENAHYKKSIDEMDHFDIKQLQHLVR</sequence>
<dbReference type="GO" id="GO:0005524">
    <property type="term" value="F:ATP binding"/>
    <property type="evidence" value="ECO:0007669"/>
    <property type="project" value="UniProtKB-KW"/>
</dbReference>
<dbReference type="CDD" id="cd18808">
    <property type="entry name" value="SF1_C_Upf1"/>
    <property type="match status" value="1"/>
</dbReference>
<dbReference type="PANTHER" id="PTHR43788">
    <property type="entry name" value="DNA2/NAM7 HELICASE FAMILY MEMBER"/>
    <property type="match status" value="1"/>
</dbReference>
<feature type="domain" description="DNA2/NAM7 helicase-like C-terminal" evidence="7">
    <location>
        <begin position="1088"/>
        <end position="1303"/>
    </location>
</feature>
<protein>
    <submittedName>
        <fullName evidence="8">Helicase</fullName>
    </submittedName>
</protein>
<dbReference type="RefSeq" id="WP_057254280.1">
    <property type="nucleotide sequence ID" value="NZ_CZAO01000029.1"/>
</dbReference>
<dbReference type="InterPro" id="IPR047187">
    <property type="entry name" value="SF1_C_Upf1"/>
</dbReference>
<feature type="domain" description="DNA2/NAM7 helicase helicase" evidence="6">
    <location>
        <begin position="827"/>
        <end position="1056"/>
    </location>
</feature>
<dbReference type="EMBL" id="CZAO01000029">
    <property type="protein sequence ID" value="CUQ33432.1"/>
    <property type="molecule type" value="Genomic_DNA"/>
</dbReference>
<evidence type="ECO:0000256" key="4">
    <source>
        <dbReference type="ARBA" id="ARBA00022806"/>
    </source>
</evidence>
<dbReference type="GO" id="GO:0043139">
    <property type="term" value="F:5'-3' DNA helicase activity"/>
    <property type="evidence" value="ECO:0007669"/>
    <property type="project" value="TreeGrafter"/>
</dbReference>
<keyword evidence="3" id="KW-0378">Hydrolase</keyword>
<evidence type="ECO:0000256" key="3">
    <source>
        <dbReference type="ARBA" id="ARBA00022801"/>
    </source>
</evidence>
<accession>A0A174VFK8</accession>
<evidence type="ECO:0000259" key="7">
    <source>
        <dbReference type="Pfam" id="PF13087"/>
    </source>
</evidence>
<dbReference type="InterPro" id="IPR041679">
    <property type="entry name" value="DNA2/NAM7-like_C"/>
</dbReference>
<dbReference type="SUPFAM" id="SSF52540">
    <property type="entry name" value="P-loop containing nucleoside triphosphate hydrolases"/>
    <property type="match status" value="1"/>
</dbReference>
<dbReference type="InterPro" id="IPR027417">
    <property type="entry name" value="P-loop_NTPase"/>
</dbReference>
<evidence type="ECO:0000256" key="5">
    <source>
        <dbReference type="ARBA" id="ARBA00022840"/>
    </source>
</evidence>
<evidence type="ECO:0000313" key="9">
    <source>
        <dbReference type="Proteomes" id="UP000095766"/>
    </source>
</evidence>
<dbReference type="Pfam" id="PF13087">
    <property type="entry name" value="AAA_12"/>
    <property type="match status" value="1"/>
</dbReference>
<dbReference type="InterPro" id="IPR041677">
    <property type="entry name" value="DNA2/NAM7_AAA_11"/>
</dbReference>
<organism evidence="8 9">
    <name type="scientific">Bacteroides uniformis</name>
    <dbReference type="NCBI Taxonomy" id="820"/>
    <lineage>
        <taxon>Bacteria</taxon>
        <taxon>Pseudomonadati</taxon>
        <taxon>Bacteroidota</taxon>
        <taxon>Bacteroidia</taxon>
        <taxon>Bacteroidales</taxon>
        <taxon>Bacteroidaceae</taxon>
        <taxon>Bacteroides</taxon>
    </lineage>
</organism>
<evidence type="ECO:0000313" key="8">
    <source>
        <dbReference type="EMBL" id="CUQ33432.1"/>
    </source>
</evidence>
<evidence type="ECO:0000256" key="2">
    <source>
        <dbReference type="ARBA" id="ARBA00022741"/>
    </source>
</evidence>
<keyword evidence="4 8" id="KW-0347">Helicase</keyword>
<gene>
    <name evidence="8" type="ORF">ERS852510_04013</name>
</gene>
<dbReference type="PANTHER" id="PTHR43788:SF8">
    <property type="entry name" value="DNA-BINDING PROTEIN SMUBP-2"/>
    <property type="match status" value="1"/>
</dbReference>
<dbReference type="GO" id="GO:0016787">
    <property type="term" value="F:hydrolase activity"/>
    <property type="evidence" value="ECO:0007669"/>
    <property type="project" value="UniProtKB-KW"/>
</dbReference>
<evidence type="ECO:0000256" key="1">
    <source>
        <dbReference type="ARBA" id="ARBA00007913"/>
    </source>
</evidence>
<dbReference type="Pfam" id="PF13086">
    <property type="entry name" value="AAA_11"/>
    <property type="match status" value="1"/>
</dbReference>
<keyword evidence="5" id="KW-0067">ATP-binding</keyword>
<dbReference type="Proteomes" id="UP000095766">
    <property type="component" value="Unassembled WGS sequence"/>
</dbReference>
<proteinExistence type="inferred from homology"/>
<dbReference type="InterPro" id="IPR050534">
    <property type="entry name" value="Coronavir_polyprotein_1ab"/>
</dbReference>
<evidence type="ECO:0000259" key="6">
    <source>
        <dbReference type="Pfam" id="PF13086"/>
    </source>
</evidence>
<dbReference type="Gene3D" id="3.40.50.300">
    <property type="entry name" value="P-loop containing nucleotide triphosphate hydrolases"/>
    <property type="match status" value="2"/>
</dbReference>
<keyword evidence="2" id="KW-0547">Nucleotide-binding</keyword>
<reference evidence="8 9" key="1">
    <citation type="submission" date="2015-09" db="EMBL/GenBank/DDBJ databases">
        <authorList>
            <consortium name="Pathogen Informatics"/>
        </authorList>
    </citation>
    <scope>NUCLEOTIDE SEQUENCE [LARGE SCALE GENOMIC DNA]</scope>
    <source>
        <strain evidence="8 9">2789STDY5834898</strain>
    </source>
</reference>
<comment type="similarity">
    <text evidence="1">Belongs to the DNA2/NAM7 helicase family.</text>
</comment>